<comment type="caution">
    <text evidence="1">The sequence shown here is derived from an EMBL/GenBank/DDBJ whole genome shotgun (WGS) entry which is preliminary data.</text>
</comment>
<gene>
    <name evidence="1" type="ORF">JJD71_26765</name>
</gene>
<keyword evidence="2" id="KW-1185">Reference proteome</keyword>
<evidence type="ECO:0000313" key="1">
    <source>
        <dbReference type="EMBL" id="MBK3462674.1"/>
    </source>
</evidence>
<evidence type="ECO:0008006" key="3">
    <source>
        <dbReference type="Google" id="ProtNLM"/>
    </source>
</evidence>
<accession>A0ABS1H0E1</accession>
<evidence type="ECO:0000313" key="2">
    <source>
        <dbReference type="Proteomes" id="UP000620382"/>
    </source>
</evidence>
<proteinExistence type="predicted"/>
<reference evidence="1 2" key="1">
    <citation type="submission" date="2021-01" db="EMBL/GenBank/DDBJ databases">
        <title>Antibiotic resistance and phylogeny of Pseudomonas spp. isolated over three decades from chicken meat in the Norwegian food chain.</title>
        <authorList>
            <person name="Moen B."/>
        </authorList>
    </citation>
    <scope>NUCLEOTIDE SEQUENCE [LARGE SCALE GENOMIC DNA]</scope>
    <source>
        <strain evidence="1 2">MF6766</strain>
    </source>
</reference>
<organism evidence="1 2">
    <name type="scientific">Pseudomonas haemolytica</name>
    <dbReference type="NCBI Taxonomy" id="2600065"/>
    <lineage>
        <taxon>Bacteria</taxon>
        <taxon>Pseudomonadati</taxon>
        <taxon>Pseudomonadota</taxon>
        <taxon>Gammaproteobacteria</taxon>
        <taxon>Pseudomonadales</taxon>
        <taxon>Pseudomonadaceae</taxon>
        <taxon>Pseudomonas</taxon>
    </lineage>
</organism>
<dbReference type="RefSeq" id="WP_200657710.1">
    <property type="nucleotide sequence ID" value="NZ_JAENSR010000009.1"/>
</dbReference>
<name>A0ABS1H0E1_9PSED</name>
<dbReference type="Proteomes" id="UP000620382">
    <property type="component" value="Unassembled WGS sequence"/>
</dbReference>
<protein>
    <recommendedName>
        <fullName evidence="3">DUF4238 domain-containing protein</fullName>
    </recommendedName>
</protein>
<dbReference type="EMBL" id="JAENSR010000009">
    <property type="protein sequence ID" value="MBK3462674.1"/>
    <property type="molecule type" value="Genomic_DNA"/>
</dbReference>
<sequence>MNTTSQPKTHTVLLEEMLEQDIKTLVEATDKYLTANPHGTAFIPKPLLNVFESHSSLAGKDRYKKSTSKFIYVSPWQKAPQSKNDYLTGYKQNPLIFHLLLAVAYHGYQYTHHNLLSVLPKIVNSSIFNLASWGVRTMNTTKSNLRALSSINTVFSLVTVGTELDYLKHIMNKFSVDLNDTVINKVTTIKTDSGLGITFVISDAHCMALIDGNVYVAKVADELELCVGDLEFLMTPEGVVVEEMKYIKNSITSFDFKQEVKQTLASKPTFKTKKNTLK</sequence>